<dbReference type="Proteomes" id="UP000324222">
    <property type="component" value="Unassembled WGS sequence"/>
</dbReference>
<feature type="region of interest" description="Disordered" evidence="1">
    <location>
        <begin position="1"/>
        <end position="24"/>
    </location>
</feature>
<dbReference type="EMBL" id="VSRR010112662">
    <property type="protein sequence ID" value="MPC98111.1"/>
    <property type="molecule type" value="Genomic_DNA"/>
</dbReference>
<dbReference type="AlphaFoldDB" id="A0A5B7JJ11"/>
<accession>A0A5B7JJ11</accession>
<reference evidence="2 3" key="1">
    <citation type="submission" date="2019-05" db="EMBL/GenBank/DDBJ databases">
        <title>Another draft genome of Portunus trituberculatus and its Hox gene families provides insights of decapod evolution.</title>
        <authorList>
            <person name="Jeong J.-H."/>
            <person name="Song I."/>
            <person name="Kim S."/>
            <person name="Choi T."/>
            <person name="Kim D."/>
            <person name="Ryu S."/>
            <person name="Kim W."/>
        </authorList>
    </citation>
    <scope>NUCLEOTIDE SEQUENCE [LARGE SCALE GENOMIC DNA]</scope>
    <source>
        <tissue evidence="2">Muscle</tissue>
    </source>
</reference>
<sequence>MTRARRRMAQPLMSPQGVVAPRDSRGERSVIQSAVLANEALRQTTRLVVEDLRVIGHDHLKATFVAVLVVWPLEEPVLGV</sequence>
<protein>
    <submittedName>
        <fullName evidence="2">Uncharacterized protein</fullName>
    </submittedName>
</protein>
<proteinExistence type="predicted"/>
<evidence type="ECO:0000313" key="3">
    <source>
        <dbReference type="Proteomes" id="UP000324222"/>
    </source>
</evidence>
<organism evidence="2 3">
    <name type="scientific">Portunus trituberculatus</name>
    <name type="common">Swimming crab</name>
    <name type="synonym">Neptunus trituberculatus</name>
    <dbReference type="NCBI Taxonomy" id="210409"/>
    <lineage>
        <taxon>Eukaryota</taxon>
        <taxon>Metazoa</taxon>
        <taxon>Ecdysozoa</taxon>
        <taxon>Arthropoda</taxon>
        <taxon>Crustacea</taxon>
        <taxon>Multicrustacea</taxon>
        <taxon>Malacostraca</taxon>
        <taxon>Eumalacostraca</taxon>
        <taxon>Eucarida</taxon>
        <taxon>Decapoda</taxon>
        <taxon>Pleocyemata</taxon>
        <taxon>Brachyura</taxon>
        <taxon>Eubrachyura</taxon>
        <taxon>Portunoidea</taxon>
        <taxon>Portunidae</taxon>
        <taxon>Portuninae</taxon>
        <taxon>Portunus</taxon>
    </lineage>
</organism>
<comment type="caution">
    <text evidence="2">The sequence shown here is derived from an EMBL/GenBank/DDBJ whole genome shotgun (WGS) entry which is preliminary data.</text>
</comment>
<evidence type="ECO:0000313" key="2">
    <source>
        <dbReference type="EMBL" id="MPC98111.1"/>
    </source>
</evidence>
<gene>
    <name evidence="2" type="ORF">E2C01_093463</name>
</gene>
<evidence type="ECO:0000256" key="1">
    <source>
        <dbReference type="SAM" id="MobiDB-lite"/>
    </source>
</evidence>
<name>A0A5B7JJ11_PORTR</name>
<keyword evidence="3" id="KW-1185">Reference proteome</keyword>